<protein>
    <submittedName>
        <fullName evidence="2">Uncharacterized protein</fullName>
    </submittedName>
</protein>
<evidence type="ECO:0000313" key="2">
    <source>
        <dbReference type="EMBL" id="KAJ0409390.1"/>
    </source>
</evidence>
<feature type="compositionally biased region" description="Acidic residues" evidence="1">
    <location>
        <begin position="335"/>
        <end position="364"/>
    </location>
</feature>
<feature type="compositionally biased region" description="Basic residues" evidence="1">
    <location>
        <begin position="1"/>
        <end position="10"/>
    </location>
</feature>
<feature type="region of interest" description="Disordered" evidence="1">
    <location>
        <begin position="1"/>
        <end position="79"/>
    </location>
</feature>
<feature type="region of interest" description="Disordered" evidence="1">
    <location>
        <begin position="333"/>
        <end position="364"/>
    </location>
</feature>
<feature type="compositionally biased region" description="Basic and acidic residues" evidence="1">
    <location>
        <begin position="68"/>
        <end position="79"/>
    </location>
</feature>
<reference evidence="2" key="1">
    <citation type="submission" date="2021-12" db="EMBL/GenBank/DDBJ databases">
        <title>Prjna785345.</title>
        <authorList>
            <person name="Rujirawat T."/>
            <person name="Krajaejun T."/>
        </authorList>
    </citation>
    <scope>NUCLEOTIDE SEQUENCE</scope>
    <source>
        <strain evidence="2">Pi057C3</strain>
    </source>
</reference>
<feature type="compositionally biased region" description="Basic and acidic residues" evidence="1">
    <location>
        <begin position="26"/>
        <end position="35"/>
    </location>
</feature>
<dbReference type="Proteomes" id="UP001209570">
    <property type="component" value="Unassembled WGS sequence"/>
</dbReference>
<dbReference type="EMBL" id="JAKCXM010000004">
    <property type="protein sequence ID" value="KAJ0409390.1"/>
    <property type="molecule type" value="Genomic_DNA"/>
</dbReference>
<name>A0AAD5LQL3_PYTIN</name>
<proteinExistence type="predicted"/>
<evidence type="ECO:0000313" key="3">
    <source>
        <dbReference type="Proteomes" id="UP001209570"/>
    </source>
</evidence>
<organism evidence="2 3">
    <name type="scientific">Pythium insidiosum</name>
    <name type="common">Pythiosis disease agent</name>
    <dbReference type="NCBI Taxonomy" id="114742"/>
    <lineage>
        <taxon>Eukaryota</taxon>
        <taxon>Sar</taxon>
        <taxon>Stramenopiles</taxon>
        <taxon>Oomycota</taxon>
        <taxon>Peronosporomycetes</taxon>
        <taxon>Pythiales</taxon>
        <taxon>Pythiaceae</taxon>
        <taxon>Pythium</taxon>
    </lineage>
</organism>
<comment type="caution">
    <text evidence="2">The sequence shown here is derived from an EMBL/GenBank/DDBJ whole genome shotgun (WGS) entry which is preliminary data.</text>
</comment>
<gene>
    <name evidence="2" type="ORF">P43SY_002280</name>
</gene>
<accession>A0AAD5LQL3</accession>
<keyword evidence="3" id="KW-1185">Reference proteome</keyword>
<sequence>MKLQQKKRARSSASKAAAFMQLAADSKQENQEKKDQNRKRMRVVQLQRSLDRKEKELRNYPKNPVAAKEPRPKGPLRPEEWKLKGAARPAAMLARIAAGELDERGDEIPKPIETIDLFKQLQQEKNLAQDPRSREYLVILKQLAEACCQAGMPDRGIKNYRLCMTLDKEDTLRSREGLTCALIDEGKGAEARALIEKYRGNASAVLAYCRVILEYVSWEVLEEEGSSEEVVREAFLEAFQLNPFIAVFISAHESFFQAVEYVEDIKEPQVGTIEEAFVYCCNNIGVWLDTVGASAWIEKELAELPEPTATSEHCSDEMYLGMYETAIEMHKEALAEADDAAVDEQDDEEDDDDADPLEEPDDTE</sequence>
<evidence type="ECO:0000256" key="1">
    <source>
        <dbReference type="SAM" id="MobiDB-lite"/>
    </source>
</evidence>
<feature type="compositionally biased region" description="Basic and acidic residues" evidence="1">
    <location>
        <begin position="49"/>
        <end position="59"/>
    </location>
</feature>
<dbReference type="AlphaFoldDB" id="A0AAD5LQL3"/>